<dbReference type="PANTHER" id="PTHR34115">
    <property type="entry name" value="PROTEIN, PUTATIVE-RELATED"/>
    <property type="match status" value="1"/>
</dbReference>
<dbReference type="InterPro" id="IPR053258">
    <property type="entry name" value="Ca-permeable_cation_channel"/>
</dbReference>
<feature type="transmembrane region" description="Helical" evidence="1">
    <location>
        <begin position="87"/>
        <end position="106"/>
    </location>
</feature>
<keyword evidence="1" id="KW-0472">Membrane</keyword>
<keyword evidence="3" id="KW-1185">Reference proteome</keyword>
<proteinExistence type="predicted"/>
<dbReference type="AlphaFoldDB" id="A0A392M8T3"/>
<name>A0A392M8T3_9FABA</name>
<keyword evidence="1" id="KW-0812">Transmembrane</keyword>
<reference evidence="2 3" key="1">
    <citation type="journal article" date="2018" name="Front. Plant Sci.">
        <title>Red Clover (Trifolium pratense) and Zigzag Clover (T. medium) - A Picture of Genomic Similarities and Differences.</title>
        <authorList>
            <person name="Dluhosova J."/>
            <person name="Istvanek J."/>
            <person name="Nedelnik J."/>
            <person name="Repkova J."/>
        </authorList>
    </citation>
    <scope>NUCLEOTIDE SEQUENCE [LARGE SCALE GENOMIC DNA]</scope>
    <source>
        <strain evidence="3">cv. 10/8</strain>
        <tissue evidence="2">Leaf</tissue>
    </source>
</reference>
<protein>
    <recommendedName>
        <fullName evidence="4">Transmembrane protein</fullName>
    </recommendedName>
</protein>
<dbReference type="PANTHER" id="PTHR34115:SF17">
    <property type="entry name" value="PROTEIN, PUTATIVE-RELATED"/>
    <property type="match status" value="1"/>
</dbReference>
<evidence type="ECO:0000256" key="1">
    <source>
        <dbReference type="SAM" id="Phobius"/>
    </source>
</evidence>
<sequence length="148" mass="16701">MTVQKAYTILMSLELASIGIMYQAPNTNNPFQQSSPTMFLFLAALFCHAVTTMADFSLPITMIIFHFSGLVGCETLLWILLPVFWKWFIINLFLLIVTSFCFFDFFDFIDYVTKLILPAQPSIPIAHPPNQPQEAASAMHMKPCGLAL</sequence>
<dbReference type="EMBL" id="LXQA010005598">
    <property type="protein sequence ID" value="MCH83691.1"/>
    <property type="molecule type" value="Genomic_DNA"/>
</dbReference>
<keyword evidence="1" id="KW-1133">Transmembrane helix</keyword>
<accession>A0A392M8T3</accession>
<gene>
    <name evidence="2" type="ORF">A2U01_0004517</name>
</gene>
<evidence type="ECO:0000313" key="3">
    <source>
        <dbReference type="Proteomes" id="UP000265520"/>
    </source>
</evidence>
<dbReference type="Proteomes" id="UP000265520">
    <property type="component" value="Unassembled WGS sequence"/>
</dbReference>
<organism evidence="2 3">
    <name type="scientific">Trifolium medium</name>
    <dbReference type="NCBI Taxonomy" id="97028"/>
    <lineage>
        <taxon>Eukaryota</taxon>
        <taxon>Viridiplantae</taxon>
        <taxon>Streptophyta</taxon>
        <taxon>Embryophyta</taxon>
        <taxon>Tracheophyta</taxon>
        <taxon>Spermatophyta</taxon>
        <taxon>Magnoliopsida</taxon>
        <taxon>eudicotyledons</taxon>
        <taxon>Gunneridae</taxon>
        <taxon>Pentapetalae</taxon>
        <taxon>rosids</taxon>
        <taxon>fabids</taxon>
        <taxon>Fabales</taxon>
        <taxon>Fabaceae</taxon>
        <taxon>Papilionoideae</taxon>
        <taxon>50 kb inversion clade</taxon>
        <taxon>NPAAA clade</taxon>
        <taxon>Hologalegina</taxon>
        <taxon>IRL clade</taxon>
        <taxon>Trifolieae</taxon>
        <taxon>Trifolium</taxon>
    </lineage>
</organism>
<feature type="transmembrane region" description="Helical" evidence="1">
    <location>
        <begin position="63"/>
        <end position="81"/>
    </location>
</feature>
<evidence type="ECO:0000313" key="2">
    <source>
        <dbReference type="EMBL" id="MCH83691.1"/>
    </source>
</evidence>
<evidence type="ECO:0008006" key="4">
    <source>
        <dbReference type="Google" id="ProtNLM"/>
    </source>
</evidence>
<comment type="caution">
    <text evidence="2">The sequence shown here is derived from an EMBL/GenBank/DDBJ whole genome shotgun (WGS) entry which is preliminary data.</text>
</comment>
<feature type="transmembrane region" description="Helical" evidence="1">
    <location>
        <begin position="37"/>
        <end position="56"/>
    </location>
</feature>